<sequence>MTTLSMFYGIVIIMYNEADGRHHTPHIHARFAEFECSIDFEGRVFDGRFPPRKLALLRAWIVLHQEELEADWKLMSEGLAAFRIDPLR</sequence>
<protein>
    <submittedName>
        <fullName evidence="2">DUF4160 domain-containing protein</fullName>
    </submittedName>
</protein>
<dbReference type="RefSeq" id="WP_009304457.1">
    <property type="nucleotide sequence ID" value="NZ_AP025575.1"/>
</dbReference>
<gene>
    <name evidence="5" type="ORF">C1853_01290</name>
    <name evidence="4" type="ORF">C1871_02070</name>
    <name evidence="3" type="ORF">C1872_03900</name>
    <name evidence="2" type="ORF">C1875_01300</name>
    <name evidence="6" type="ORF">FIC87_03850</name>
    <name evidence="1" type="ORF">GO726_09995</name>
</gene>
<evidence type="ECO:0000313" key="3">
    <source>
        <dbReference type="EMBL" id="RDB80718.1"/>
    </source>
</evidence>
<evidence type="ECO:0000313" key="2">
    <source>
        <dbReference type="EMBL" id="RDB73517.1"/>
    </source>
</evidence>
<name>A0A369MLZ9_EGGLN</name>
<evidence type="ECO:0000313" key="5">
    <source>
        <dbReference type="EMBL" id="RDC41712.1"/>
    </source>
</evidence>
<dbReference type="EMBL" id="PPTY01000002">
    <property type="protein sequence ID" value="RDB88242.1"/>
    <property type="molecule type" value="Genomic_DNA"/>
</dbReference>
<dbReference type="Proteomes" id="UP000253970">
    <property type="component" value="Unassembled WGS sequence"/>
</dbReference>
<reference evidence="6" key="3">
    <citation type="submission" date="2019-06" db="EMBL/GenBank/DDBJ databases">
        <authorList>
            <person name="Bisanz J.E."/>
            <person name="Turnbaugh P.J."/>
        </authorList>
    </citation>
    <scope>NUCLEOTIDE SEQUENCE</scope>
    <source>
        <strain evidence="6">SECO-MT75m2</strain>
    </source>
</reference>
<reference evidence="7 8" key="2">
    <citation type="journal article" date="2018" name="Elife">
        <title>Discovery and characterization of a prevalent human gut bacterial enzyme sufficient for the inactivation of a family of plant toxins.</title>
        <authorList>
            <person name="Koppel N."/>
            <person name="Bisanz J.E."/>
            <person name="Pandelia M.E."/>
            <person name="Turnbaugh P.J."/>
            <person name="Balskus E.P."/>
        </authorList>
    </citation>
    <scope>NUCLEOTIDE SEQUENCE [LARGE SCALE GENOMIC DNA]</scope>
    <source>
        <strain evidence="5 9">16A</strain>
        <strain evidence="4 8">FAA1-1-60AUCSF</strain>
        <strain evidence="3 7">MR1 #12</strain>
        <strain evidence="2 10">W1 BHI 6</strain>
    </source>
</reference>
<reference evidence="1 12" key="4">
    <citation type="submission" date="2019-11" db="EMBL/GenBank/DDBJ databases">
        <title>Whole genome shotgun sequencing (WGS) data from Adlercreutzia equolifaciens ResAG-91, Eggerthella lenta MRI-F36, MRI-F37, MRI-F40, ResAG-49, ResAG-88, ResAG-121, ResAG-145, and Gordonibacter sp. ResAG-5, ResAG-26, ResAG-43, ResAG-50, ResAG-59.</title>
        <authorList>
            <person name="Stoll D.A."/>
            <person name="Danylec N."/>
            <person name="Franz C.M.A.P."/>
            <person name="Huch M."/>
        </authorList>
    </citation>
    <scope>NUCLEOTIDE SEQUENCE [LARGE SCALE GENOMIC DNA]</scope>
    <source>
        <strain evidence="1 12">ResAG-88</strain>
    </source>
</reference>
<evidence type="ECO:0000313" key="11">
    <source>
        <dbReference type="Proteomes" id="UP000312594"/>
    </source>
</evidence>
<dbReference type="Pfam" id="PF13711">
    <property type="entry name" value="DUF4160"/>
    <property type="match status" value="1"/>
</dbReference>
<dbReference type="EMBL" id="PPTU01000001">
    <property type="protein sequence ID" value="RDB73517.1"/>
    <property type="molecule type" value="Genomic_DNA"/>
</dbReference>
<dbReference type="EMBL" id="PPUQ01000001">
    <property type="protein sequence ID" value="RDC41712.1"/>
    <property type="molecule type" value="Genomic_DNA"/>
</dbReference>
<comment type="caution">
    <text evidence="2">The sequence shown here is derived from an EMBL/GenBank/DDBJ whole genome shotgun (WGS) entry which is preliminary data.</text>
</comment>
<dbReference type="Proteomes" id="UP000312594">
    <property type="component" value="Unassembled WGS sequence"/>
</dbReference>
<accession>A0A369MLZ9</accession>
<evidence type="ECO:0000313" key="6">
    <source>
        <dbReference type="EMBL" id="TNU93914.1"/>
    </source>
</evidence>
<evidence type="ECO:0000313" key="9">
    <source>
        <dbReference type="Proteomes" id="UP000253915"/>
    </source>
</evidence>
<evidence type="ECO:0000313" key="4">
    <source>
        <dbReference type="EMBL" id="RDB88242.1"/>
    </source>
</evidence>
<dbReference type="Proteomes" id="UP000253857">
    <property type="component" value="Unassembled WGS sequence"/>
</dbReference>
<dbReference type="EMBL" id="WPOM01000018">
    <property type="protein sequence ID" value="MVN33492.1"/>
    <property type="molecule type" value="Genomic_DNA"/>
</dbReference>
<dbReference type="Proteomes" id="UP000436429">
    <property type="component" value="Unassembled WGS sequence"/>
</dbReference>
<dbReference type="Proteomes" id="UP000253915">
    <property type="component" value="Unassembled WGS sequence"/>
</dbReference>
<reference evidence="6 11" key="1">
    <citation type="journal article" date="2005" name="Appl. Environ. Microbiol.">
        <title>Intestinal bacterial communities that produce active estrogen-like compounds enterodiol and enterolactone in humans.</title>
        <authorList>
            <person name="Clavel T."/>
            <person name="Henderson G."/>
            <person name="Alpert C.A."/>
            <person name="Philippe C."/>
            <person name="Rigottier-Gois L."/>
            <person name="Dore J."/>
            <person name="Blaut M."/>
        </authorList>
    </citation>
    <scope>NUCLEOTIDE SEQUENCE [LARGE SCALE GENOMIC DNA]</scope>
    <source>
        <strain evidence="6 11">SECO-MT75m2</strain>
    </source>
</reference>
<evidence type="ECO:0000313" key="10">
    <source>
        <dbReference type="Proteomes" id="UP000253970"/>
    </source>
</evidence>
<evidence type="ECO:0000313" key="7">
    <source>
        <dbReference type="Proteomes" id="UP000253752"/>
    </source>
</evidence>
<evidence type="ECO:0000313" key="1">
    <source>
        <dbReference type="EMBL" id="MVN33492.1"/>
    </source>
</evidence>
<evidence type="ECO:0000313" key="8">
    <source>
        <dbReference type="Proteomes" id="UP000253857"/>
    </source>
</evidence>
<dbReference type="EMBL" id="VEVP01000006">
    <property type="protein sequence ID" value="TNU93914.1"/>
    <property type="molecule type" value="Genomic_DNA"/>
</dbReference>
<proteinExistence type="predicted"/>
<dbReference type="AlphaFoldDB" id="A0A369MLZ9"/>
<dbReference type="InterPro" id="IPR025427">
    <property type="entry name" value="DUF4160"/>
</dbReference>
<evidence type="ECO:0000313" key="12">
    <source>
        <dbReference type="Proteomes" id="UP000436429"/>
    </source>
</evidence>
<dbReference type="EMBL" id="PPTX01000004">
    <property type="protein sequence ID" value="RDB80718.1"/>
    <property type="molecule type" value="Genomic_DNA"/>
</dbReference>
<dbReference type="Proteomes" id="UP000253752">
    <property type="component" value="Unassembled WGS sequence"/>
</dbReference>
<organism evidence="2 10">
    <name type="scientific">Eggerthella lenta</name>
    <name type="common">Eubacterium lentum</name>
    <dbReference type="NCBI Taxonomy" id="84112"/>
    <lineage>
        <taxon>Bacteria</taxon>
        <taxon>Bacillati</taxon>
        <taxon>Actinomycetota</taxon>
        <taxon>Coriobacteriia</taxon>
        <taxon>Eggerthellales</taxon>
        <taxon>Eggerthellaceae</taxon>
        <taxon>Eggerthella</taxon>
    </lineage>
</organism>